<dbReference type="InterPro" id="IPR036259">
    <property type="entry name" value="MFS_trans_sf"/>
</dbReference>
<evidence type="ECO:0000256" key="5">
    <source>
        <dbReference type="ARBA" id="ARBA00022692"/>
    </source>
</evidence>
<dbReference type="PANTHER" id="PTHR42718">
    <property type="entry name" value="MAJOR FACILITATOR SUPERFAMILY MULTIDRUG TRANSPORTER MFSC"/>
    <property type="match status" value="1"/>
</dbReference>
<keyword evidence="6 8" id="KW-1133">Transmembrane helix</keyword>
<dbReference type="Gene3D" id="1.20.1720.10">
    <property type="entry name" value="Multidrug resistance protein D"/>
    <property type="match status" value="1"/>
</dbReference>
<feature type="transmembrane region" description="Helical" evidence="8">
    <location>
        <begin position="217"/>
        <end position="236"/>
    </location>
</feature>
<feature type="transmembrane region" description="Helical" evidence="8">
    <location>
        <begin position="285"/>
        <end position="306"/>
    </location>
</feature>
<keyword evidence="3" id="KW-0813">Transport</keyword>
<evidence type="ECO:0000256" key="3">
    <source>
        <dbReference type="ARBA" id="ARBA00022448"/>
    </source>
</evidence>
<dbReference type="NCBIfam" id="TIGR00711">
    <property type="entry name" value="efflux_EmrB"/>
    <property type="match status" value="1"/>
</dbReference>
<feature type="transmembrane region" description="Helical" evidence="8">
    <location>
        <begin position="184"/>
        <end position="205"/>
    </location>
</feature>
<dbReference type="SUPFAM" id="SSF103473">
    <property type="entry name" value="MFS general substrate transporter"/>
    <property type="match status" value="1"/>
</dbReference>
<feature type="transmembrane region" description="Helical" evidence="8">
    <location>
        <begin position="155"/>
        <end position="178"/>
    </location>
</feature>
<sequence>MTLVTQETLKAEKRVPLQKNPQVQKNRWLILIAVGLFTFMSTLDGSIVNIALPVMSKDLKIPMNQAEWVVSIYLMVVCAFLLLFGKLGDAFGKIRVFRLGTFLFVLGSLLCGFNRSLIFLLVARGLQAFGASMTMSTNNGIITEIFPFSERGKALGFIGSFVSLGAIAGPGIGGLILAVLPWGYIFWLNVPIGILTIILGHYILPADVTYHQQKIDYPGFILFLLMIMTLFGGIFLGQQIGFTHGLILSLFVLALVCFIGFIWFEPRQQAPLISFKLFRNGAFTLSLIAGFLIFVTNFFFNVIAPFYLQNARGLSPSLAGYILMIFPIVQVIASPLAGSISDRIGPELLTFIGLVLISLSQIGYLLIDLATPIWLFMTCVGLVGLGNGIFQAPNNTMVMSAVTEDDLGIAGGINALARNLGMVFGISIATTVLFSAMSYRYGQHVTTYLTQRPDIFIYGMHLSFIVSLLICLVATTITGVRLWRKKRLANEK</sequence>
<protein>
    <submittedName>
        <fullName evidence="10">Drug H(+) antiporter</fullName>
    </submittedName>
</protein>
<evidence type="ECO:0000259" key="9">
    <source>
        <dbReference type="PROSITE" id="PS50850"/>
    </source>
</evidence>
<dbReference type="PANTHER" id="PTHR42718:SF9">
    <property type="entry name" value="MAJOR FACILITATOR SUPERFAMILY MULTIDRUG TRANSPORTER MFSC"/>
    <property type="match status" value="1"/>
</dbReference>
<comment type="similarity">
    <text evidence="2">Belongs to the major facilitator superfamily. EmrB family.</text>
</comment>
<feature type="transmembrane region" description="Helical" evidence="8">
    <location>
        <begin position="28"/>
        <end position="48"/>
    </location>
</feature>
<comment type="subcellular location">
    <subcellularLocation>
        <location evidence="1">Cell membrane</location>
        <topology evidence="1">Multi-pass membrane protein</topology>
    </subcellularLocation>
</comment>
<keyword evidence="11" id="KW-1185">Reference proteome</keyword>
<feature type="transmembrane region" description="Helical" evidence="8">
    <location>
        <begin position="242"/>
        <end position="264"/>
    </location>
</feature>
<proteinExistence type="inferred from homology"/>
<evidence type="ECO:0000256" key="8">
    <source>
        <dbReference type="SAM" id="Phobius"/>
    </source>
</evidence>
<evidence type="ECO:0000256" key="4">
    <source>
        <dbReference type="ARBA" id="ARBA00022475"/>
    </source>
</evidence>
<feature type="transmembrane region" description="Helical" evidence="8">
    <location>
        <begin position="420"/>
        <end position="441"/>
    </location>
</feature>
<evidence type="ECO:0000256" key="1">
    <source>
        <dbReference type="ARBA" id="ARBA00004651"/>
    </source>
</evidence>
<evidence type="ECO:0000313" key="11">
    <source>
        <dbReference type="Proteomes" id="UP000051638"/>
    </source>
</evidence>
<dbReference type="PATRIC" id="fig|1423796.3.peg.1869"/>
<dbReference type="Proteomes" id="UP000051638">
    <property type="component" value="Unassembled WGS sequence"/>
</dbReference>
<feature type="transmembrane region" description="Helical" evidence="8">
    <location>
        <begin position="373"/>
        <end position="390"/>
    </location>
</feature>
<feature type="transmembrane region" description="Helical" evidence="8">
    <location>
        <begin position="68"/>
        <end position="87"/>
    </location>
</feature>
<evidence type="ECO:0000256" key="7">
    <source>
        <dbReference type="ARBA" id="ARBA00023136"/>
    </source>
</evidence>
<keyword evidence="7 8" id="KW-0472">Membrane</keyword>
<dbReference type="AlphaFoldDB" id="A0A0R2D0Y4"/>
<dbReference type="EMBL" id="AYYI01000051">
    <property type="protein sequence ID" value="KRM97034.1"/>
    <property type="molecule type" value="Genomic_DNA"/>
</dbReference>
<evidence type="ECO:0000256" key="6">
    <source>
        <dbReference type="ARBA" id="ARBA00022989"/>
    </source>
</evidence>
<feature type="transmembrane region" description="Helical" evidence="8">
    <location>
        <begin position="99"/>
        <end position="122"/>
    </location>
</feature>
<dbReference type="CDD" id="cd17321">
    <property type="entry name" value="MFS_MMR_MDR_like"/>
    <property type="match status" value="1"/>
</dbReference>
<name>A0A0R2D0Y4_9LACO</name>
<dbReference type="GO" id="GO:0022857">
    <property type="term" value="F:transmembrane transporter activity"/>
    <property type="evidence" value="ECO:0007669"/>
    <property type="project" value="InterPro"/>
</dbReference>
<dbReference type="InterPro" id="IPR004638">
    <property type="entry name" value="EmrB-like"/>
</dbReference>
<feature type="domain" description="Major facilitator superfamily (MFS) profile" evidence="9">
    <location>
        <begin position="30"/>
        <end position="486"/>
    </location>
</feature>
<feature type="transmembrane region" description="Helical" evidence="8">
    <location>
        <begin position="461"/>
        <end position="483"/>
    </location>
</feature>
<keyword evidence="4" id="KW-1003">Cell membrane</keyword>
<dbReference type="STRING" id="1423796.FC24_GL001842"/>
<dbReference type="PRINTS" id="PR01036">
    <property type="entry name" value="TCRTETB"/>
</dbReference>
<reference evidence="10 11" key="1">
    <citation type="journal article" date="2015" name="Genome Announc.">
        <title>Expanding the biotechnology potential of lactobacilli through comparative genomics of 213 strains and associated genera.</title>
        <authorList>
            <person name="Sun Z."/>
            <person name="Harris H.M."/>
            <person name="McCann A."/>
            <person name="Guo C."/>
            <person name="Argimon S."/>
            <person name="Zhang W."/>
            <person name="Yang X."/>
            <person name="Jeffery I.B."/>
            <person name="Cooney J.C."/>
            <person name="Kagawa T.F."/>
            <person name="Liu W."/>
            <person name="Song Y."/>
            <person name="Salvetti E."/>
            <person name="Wrobel A."/>
            <person name="Rasinkangas P."/>
            <person name="Parkhill J."/>
            <person name="Rea M.C."/>
            <person name="O'Sullivan O."/>
            <person name="Ritari J."/>
            <person name="Douillard F.P."/>
            <person name="Paul Ross R."/>
            <person name="Yang R."/>
            <person name="Briner A.E."/>
            <person name="Felis G.E."/>
            <person name="de Vos W.M."/>
            <person name="Barrangou R."/>
            <person name="Klaenhammer T.R."/>
            <person name="Caufield P.W."/>
            <person name="Cui Y."/>
            <person name="Zhang H."/>
            <person name="O'Toole P.W."/>
        </authorList>
    </citation>
    <scope>NUCLEOTIDE SEQUENCE [LARGE SCALE GENOMIC DNA]</scope>
    <source>
        <strain evidence="10 11">DSM 20253</strain>
    </source>
</reference>
<keyword evidence="5 8" id="KW-0812">Transmembrane</keyword>
<feature type="transmembrane region" description="Helical" evidence="8">
    <location>
        <begin position="318"/>
        <end position="336"/>
    </location>
</feature>
<accession>A0A0R2D0Y4</accession>
<evidence type="ECO:0000313" key="10">
    <source>
        <dbReference type="EMBL" id="KRM97034.1"/>
    </source>
</evidence>
<gene>
    <name evidence="10" type="ORF">FC24_GL001842</name>
</gene>
<comment type="caution">
    <text evidence="10">The sequence shown here is derived from an EMBL/GenBank/DDBJ whole genome shotgun (WGS) entry which is preliminary data.</text>
</comment>
<organism evidence="10 11">
    <name type="scientific">Loigolactobacillus rennini DSM 20253</name>
    <dbReference type="NCBI Taxonomy" id="1423796"/>
    <lineage>
        <taxon>Bacteria</taxon>
        <taxon>Bacillati</taxon>
        <taxon>Bacillota</taxon>
        <taxon>Bacilli</taxon>
        <taxon>Lactobacillales</taxon>
        <taxon>Lactobacillaceae</taxon>
        <taxon>Loigolactobacillus</taxon>
    </lineage>
</organism>
<dbReference type="InterPro" id="IPR011701">
    <property type="entry name" value="MFS"/>
</dbReference>
<dbReference type="PROSITE" id="PS50850">
    <property type="entry name" value="MFS"/>
    <property type="match status" value="1"/>
</dbReference>
<dbReference type="InterPro" id="IPR020846">
    <property type="entry name" value="MFS_dom"/>
</dbReference>
<dbReference type="Gene3D" id="1.20.1250.20">
    <property type="entry name" value="MFS general substrate transporter like domains"/>
    <property type="match status" value="1"/>
</dbReference>
<evidence type="ECO:0000256" key="2">
    <source>
        <dbReference type="ARBA" id="ARBA00008537"/>
    </source>
</evidence>
<dbReference type="GO" id="GO:0005886">
    <property type="term" value="C:plasma membrane"/>
    <property type="evidence" value="ECO:0007669"/>
    <property type="project" value="UniProtKB-SubCell"/>
</dbReference>
<feature type="transmembrane region" description="Helical" evidence="8">
    <location>
        <begin position="128"/>
        <end position="148"/>
    </location>
</feature>
<feature type="transmembrane region" description="Helical" evidence="8">
    <location>
        <begin position="348"/>
        <end position="367"/>
    </location>
</feature>
<dbReference type="Pfam" id="PF07690">
    <property type="entry name" value="MFS_1"/>
    <property type="match status" value="1"/>
</dbReference>